<keyword evidence="11" id="KW-1185">Reference proteome</keyword>
<evidence type="ECO:0000256" key="8">
    <source>
        <dbReference type="ARBA" id="ARBA00035655"/>
    </source>
</evidence>
<keyword evidence="5 9" id="KW-0812">Transmembrane</keyword>
<dbReference type="PANTHER" id="PTHR30574:SF1">
    <property type="entry name" value="SULPHUR TRANSPORT DOMAIN-CONTAINING PROTEIN"/>
    <property type="match status" value="1"/>
</dbReference>
<sequence>MTQFTPWSAAAGGALIGAAAALLWVALGRIAGISGILGGLAGAPAGERGWRLAFLAGLVGAPLVAAAAFGAPEALVAAGPARLALAGLLVGFGTRLGTGCTSGHGVCGIARLSPRSIAATGVFMATAAATVFVARHVLGS</sequence>
<comment type="caution">
    <text evidence="10">The sequence shown here is derived from an EMBL/GenBank/DDBJ whole genome shotgun (WGS) entry which is preliminary data.</text>
</comment>
<dbReference type="InterPro" id="IPR007272">
    <property type="entry name" value="Sulf_transp_TsuA/YedE"/>
</dbReference>
<keyword evidence="4" id="KW-0997">Cell inner membrane</keyword>
<evidence type="ECO:0000256" key="1">
    <source>
        <dbReference type="ARBA" id="ARBA00004429"/>
    </source>
</evidence>
<proteinExistence type="inferred from homology"/>
<keyword evidence="2" id="KW-0813">Transport</keyword>
<evidence type="ECO:0000256" key="9">
    <source>
        <dbReference type="SAM" id="Phobius"/>
    </source>
</evidence>
<name>A0ABT8AD17_9PROT</name>
<keyword evidence="7 9" id="KW-0472">Membrane</keyword>
<evidence type="ECO:0000313" key="11">
    <source>
        <dbReference type="Proteomes" id="UP001529369"/>
    </source>
</evidence>
<dbReference type="Proteomes" id="UP001529369">
    <property type="component" value="Unassembled WGS sequence"/>
</dbReference>
<evidence type="ECO:0000313" key="10">
    <source>
        <dbReference type="EMBL" id="MDN3567418.1"/>
    </source>
</evidence>
<evidence type="ECO:0000256" key="2">
    <source>
        <dbReference type="ARBA" id="ARBA00022448"/>
    </source>
</evidence>
<feature type="transmembrane region" description="Helical" evidence="9">
    <location>
        <begin position="12"/>
        <end position="40"/>
    </location>
</feature>
<evidence type="ECO:0000256" key="4">
    <source>
        <dbReference type="ARBA" id="ARBA00022519"/>
    </source>
</evidence>
<gene>
    <name evidence="10" type="ORF">QWZ14_23810</name>
</gene>
<protein>
    <submittedName>
        <fullName evidence="10">YeeE/YedE family protein</fullName>
    </submittedName>
</protein>
<accession>A0ABT8AD17</accession>
<keyword evidence="6 9" id="KW-1133">Transmembrane helix</keyword>
<dbReference type="RefSeq" id="WP_290319449.1">
    <property type="nucleotide sequence ID" value="NZ_JAUFPN010000193.1"/>
</dbReference>
<keyword evidence="3" id="KW-1003">Cell membrane</keyword>
<evidence type="ECO:0000256" key="3">
    <source>
        <dbReference type="ARBA" id="ARBA00022475"/>
    </source>
</evidence>
<dbReference type="EMBL" id="JAUFPN010000193">
    <property type="protein sequence ID" value="MDN3567418.1"/>
    <property type="molecule type" value="Genomic_DNA"/>
</dbReference>
<comment type="similarity">
    <text evidence="8">Belongs to the TsuA/YedE (TC 9.B.102) family.</text>
</comment>
<reference evidence="11" key="1">
    <citation type="journal article" date="2019" name="Int. J. Syst. Evol. Microbiol.">
        <title>The Global Catalogue of Microorganisms (GCM) 10K type strain sequencing project: providing services to taxonomists for standard genome sequencing and annotation.</title>
        <authorList>
            <consortium name="The Broad Institute Genomics Platform"/>
            <consortium name="The Broad Institute Genome Sequencing Center for Infectious Disease"/>
            <person name="Wu L."/>
            <person name="Ma J."/>
        </authorList>
    </citation>
    <scope>NUCLEOTIDE SEQUENCE [LARGE SCALE GENOMIC DNA]</scope>
    <source>
        <strain evidence="11">CECT 7131</strain>
    </source>
</reference>
<comment type="subcellular location">
    <subcellularLocation>
        <location evidence="1">Cell inner membrane</location>
        <topology evidence="1">Multi-pass membrane protein</topology>
    </subcellularLocation>
</comment>
<dbReference type="PANTHER" id="PTHR30574">
    <property type="entry name" value="INNER MEMBRANE PROTEIN YEDE"/>
    <property type="match status" value="1"/>
</dbReference>
<evidence type="ECO:0000256" key="5">
    <source>
        <dbReference type="ARBA" id="ARBA00022692"/>
    </source>
</evidence>
<evidence type="ECO:0000256" key="7">
    <source>
        <dbReference type="ARBA" id="ARBA00023136"/>
    </source>
</evidence>
<evidence type="ECO:0000256" key="6">
    <source>
        <dbReference type="ARBA" id="ARBA00022989"/>
    </source>
</evidence>
<feature type="transmembrane region" description="Helical" evidence="9">
    <location>
        <begin position="117"/>
        <end position="138"/>
    </location>
</feature>
<feature type="transmembrane region" description="Helical" evidence="9">
    <location>
        <begin position="52"/>
        <end position="71"/>
    </location>
</feature>
<organism evidence="10 11">
    <name type="scientific">Paeniroseomonas aquatica</name>
    <dbReference type="NCBI Taxonomy" id="373043"/>
    <lineage>
        <taxon>Bacteria</taxon>
        <taxon>Pseudomonadati</taxon>
        <taxon>Pseudomonadota</taxon>
        <taxon>Alphaproteobacteria</taxon>
        <taxon>Acetobacterales</taxon>
        <taxon>Acetobacteraceae</taxon>
        <taxon>Paeniroseomonas</taxon>
    </lineage>
</organism>